<proteinExistence type="inferred from homology"/>
<gene>
    <name evidence="8" type="ORF">BIY23_04160</name>
</gene>
<dbReference type="GO" id="GO:1990904">
    <property type="term" value="C:ribonucleoprotein complex"/>
    <property type="evidence" value="ECO:0007669"/>
    <property type="project" value="UniProtKB-KW"/>
</dbReference>
<evidence type="ECO:0000256" key="3">
    <source>
        <dbReference type="ARBA" id="ARBA00023274"/>
    </source>
</evidence>
<dbReference type="GO" id="GO:0005737">
    <property type="term" value="C:cytoplasm"/>
    <property type="evidence" value="ECO:0007669"/>
    <property type="project" value="UniProtKB-ARBA"/>
</dbReference>
<dbReference type="InterPro" id="IPR047863">
    <property type="entry name" value="Ribosomal_uS8_CS"/>
</dbReference>
<dbReference type="PROSITE" id="PS00053">
    <property type="entry name" value="RIBOSOMAL_S8"/>
    <property type="match status" value="1"/>
</dbReference>
<dbReference type="GO" id="GO:0003735">
    <property type="term" value="F:structural constituent of ribosome"/>
    <property type="evidence" value="ECO:0007669"/>
    <property type="project" value="InterPro"/>
</dbReference>
<dbReference type="NCBIfam" id="NF001109">
    <property type="entry name" value="PRK00136.1"/>
    <property type="match status" value="1"/>
</dbReference>
<sequence length="111" mass="12532">MHKTTKVLFSKVNAAILEILKNEGYILDYQKQIIDNISSLSVKLKYHNRLPVIRSIVRVSKPGCRRYSQYKDIGKVYNGLGISIISTSQGIIADHDAHRLKIGGEILCCIF</sequence>
<keyword evidence="3 7" id="KW-0687">Ribonucleoprotein</keyword>
<dbReference type="Gene3D" id="3.30.1370.30">
    <property type="match status" value="1"/>
</dbReference>
<organism evidence="8 9">
    <name type="scientific">Wolbachia pipientis</name>
    <dbReference type="NCBI Taxonomy" id="955"/>
    <lineage>
        <taxon>Bacteria</taxon>
        <taxon>Pseudomonadati</taxon>
        <taxon>Pseudomonadota</taxon>
        <taxon>Alphaproteobacteria</taxon>
        <taxon>Rickettsiales</taxon>
        <taxon>Anaplasmataceae</taxon>
        <taxon>Wolbachieae</taxon>
        <taxon>Wolbachia</taxon>
    </lineage>
</organism>
<keyword evidence="9" id="KW-1185">Reference proteome</keyword>
<comment type="subunit">
    <text evidence="6">Part of the 30S ribosomal subunit. Contacts proteins S5 and S12.</text>
</comment>
<dbReference type="GO" id="GO:0006412">
    <property type="term" value="P:translation"/>
    <property type="evidence" value="ECO:0007669"/>
    <property type="project" value="InterPro"/>
</dbReference>
<evidence type="ECO:0000313" key="8">
    <source>
        <dbReference type="EMBL" id="OEY86427.1"/>
    </source>
</evidence>
<dbReference type="Gene3D" id="3.30.1490.10">
    <property type="match status" value="1"/>
</dbReference>
<dbReference type="PANTHER" id="PTHR11758">
    <property type="entry name" value="40S RIBOSOMAL PROTEIN S15A"/>
    <property type="match status" value="1"/>
</dbReference>
<evidence type="ECO:0000256" key="4">
    <source>
        <dbReference type="ARBA" id="ARBA00035258"/>
    </source>
</evidence>
<reference evidence="8 9" key="1">
    <citation type="submission" date="2016-09" db="EMBL/GenBank/DDBJ databases">
        <title>Genomic evidence for plant-parasitic nematodes as the earliest Wolbachia hosts.</title>
        <authorList>
            <person name="Brown A.M."/>
            <person name="Wasala S.K."/>
            <person name="Howe D.K."/>
            <person name="Peetz A.B."/>
            <person name="Zasada I.A."/>
            <person name="Denver D.R."/>
        </authorList>
    </citation>
    <scope>NUCLEOTIDE SEQUENCE [LARGE SCALE GENOMIC DNA]</scope>
    <source>
        <strain evidence="9">wPpe</strain>
    </source>
</reference>
<comment type="similarity">
    <text evidence="1 7">Belongs to the universal ribosomal protein uS8 family.</text>
</comment>
<dbReference type="FunFam" id="3.30.1490.10:FF:000001">
    <property type="entry name" value="30S ribosomal protein S8"/>
    <property type="match status" value="1"/>
</dbReference>
<name>A0A1E7QJ73_WOLPI</name>
<evidence type="ECO:0000256" key="1">
    <source>
        <dbReference type="ARBA" id="ARBA00006471"/>
    </source>
</evidence>
<evidence type="ECO:0000256" key="5">
    <source>
        <dbReference type="ARBA" id="ARBA00035525"/>
    </source>
</evidence>
<dbReference type="InterPro" id="IPR035987">
    <property type="entry name" value="Ribosomal_uS8_sf"/>
</dbReference>
<dbReference type="EMBL" id="MJMG01000011">
    <property type="protein sequence ID" value="OEY86427.1"/>
    <property type="molecule type" value="Genomic_DNA"/>
</dbReference>
<dbReference type="SUPFAM" id="SSF56047">
    <property type="entry name" value="Ribosomal protein S8"/>
    <property type="match status" value="1"/>
</dbReference>
<evidence type="ECO:0000256" key="2">
    <source>
        <dbReference type="ARBA" id="ARBA00022980"/>
    </source>
</evidence>
<dbReference type="Proteomes" id="UP000175679">
    <property type="component" value="Unassembled WGS sequence"/>
</dbReference>
<dbReference type="AlphaFoldDB" id="A0A1E7QJ73"/>
<dbReference type="GO" id="GO:0005840">
    <property type="term" value="C:ribosome"/>
    <property type="evidence" value="ECO:0007669"/>
    <property type="project" value="UniProtKB-KW"/>
</dbReference>
<evidence type="ECO:0000256" key="6">
    <source>
        <dbReference type="ARBA" id="ARBA00046740"/>
    </source>
</evidence>
<evidence type="ECO:0000313" key="9">
    <source>
        <dbReference type="Proteomes" id="UP000175679"/>
    </source>
</evidence>
<dbReference type="InterPro" id="IPR000630">
    <property type="entry name" value="Ribosomal_uS8"/>
</dbReference>
<evidence type="ECO:0000256" key="7">
    <source>
        <dbReference type="RuleBase" id="RU003660"/>
    </source>
</evidence>
<keyword evidence="2 7" id="KW-0689">Ribosomal protein</keyword>
<comment type="caution">
    <text evidence="8">The sequence shown here is derived from an EMBL/GenBank/DDBJ whole genome shotgun (WGS) entry which is preliminary data.</text>
</comment>
<protein>
    <recommendedName>
        <fullName evidence="4">Small ribosomal subunit protein uS8</fullName>
    </recommendedName>
    <alternativeName>
        <fullName evidence="5">30S ribosomal protein S8</fullName>
    </alternativeName>
</protein>
<accession>A0A1E7QJ73</accession>
<dbReference type="Pfam" id="PF00410">
    <property type="entry name" value="Ribosomal_S8"/>
    <property type="match status" value="1"/>
</dbReference>